<dbReference type="STRING" id="31234.E3MBK3"/>
<dbReference type="EMBL" id="DS268433">
    <property type="protein sequence ID" value="EFO97682.1"/>
    <property type="molecule type" value="Genomic_DNA"/>
</dbReference>
<evidence type="ECO:0000256" key="11">
    <source>
        <dbReference type="SAM" id="Phobius"/>
    </source>
</evidence>
<evidence type="ECO:0000313" key="13">
    <source>
        <dbReference type="Proteomes" id="UP000008281"/>
    </source>
</evidence>
<dbReference type="HOGENOM" id="CLU_1373299_0_0_1"/>
<organism evidence="13">
    <name type="scientific">Caenorhabditis remanei</name>
    <name type="common">Caenorhabditis vulgaris</name>
    <dbReference type="NCBI Taxonomy" id="31234"/>
    <lineage>
        <taxon>Eukaryota</taxon>
        <taxon>Metazoa</taxon>
        <taxon>Ecdysozoa</taxon>
        <taxon>Nematoda</taxon>
        <taxon>Chromadorea</taxon>
        <taxon>Rhabditida</taxon>
        <taxon>Rhabditina</taxon>
        <taxon>Rhabditomorpha</taxon>
        <taxon>Rhabditoidea</taxon>
        <taxon>Rhabditidae</taxon>
        <taxon>Peloderinae</taxon>
        <taxon>Caenorhabditis</taxon>
    </lineage>
</organism>
<dbReference type="GO" id="GO:0005789">
    <property type="term" value="C:endoplasmic reticulum membrane"/>
    <property type="evidence" value="ECO:0007669"/>
    <property type="project" value="UniProtKB-SubCell"/>
</dbReference>
<evidence type="ECO:0000256" key="5">
    <source>
        <dbReference type="ARBA" id="ARBA00022824"/>
    </source>
</evidence>
<dbReference type="PANTHER" id="PTHR42650">
    <property type="entry name" value="TAIL-ANCHORED PROTEIN INSERTION RECEPTOR WRB"/>
    <property type="match status" value="1"/>
</dbReference>
<dbReference type="GO" id="GO:0043495">
    <property type="term" value="F:protein-membrane adaptor activity"/>
    <property type="evidence" value="ECO:0007669"/>
    <property type="project" value="TreeGrafter"/>
</dbReference>
<evidence type="ECO:0000256" key="10">
    <source>
        <dbReference type="SAM" id="Coils"/>
    </source>
</evidence>
<evidence type="ECO:0000256" key="1">
    <source>
        <dbReference type="ARBA" id="ARBA00004477"/>
    </source>
</evidence>
<dbReference type="PANTHER" id="PTHR42650:SF1">
    <property type="entry name" value="GUIDED ENTRY OF TAIL-ANCHORED PROTEINS FACTOR 1"/>
    <property type="match status" value="1"/>
</dbReference>
<evidence type="ECO:0000256" key="4">
    <source>
        <dbReference type="ARBA" id="ARBA00022692"/>
    </source>
</evidence>
<comment type="similarity">
    <text evidence="2">Belongs to the WRB/GET1 family.</text>
</comment>
<proteinExistence type="inferred from homology"/>
<dbReference type="FunCoup" id="E3MBK3">
    <property type="interactions" value="516"/>
</dbReference>
<evidence type="ECO:0000256" key="2">
    <source>
        <dbReference type="ARBA" id="ARBA00010799"/>
    </source>
</evidence>
<dbReference type="GO" id="GO:0071816">
    <property type="term" value="P:tail-anchored membrane protein insertion into ER membrane"/>
    <property type="evidence" value="ECO:0007669"/>
    <property type="project" value="InterPro"/>
</dbReference>
<dbReference type="eggNOG" id="KOG4253">
    <property type="taxonomic scope" value="Eukaryota"/>
</dbReference>
<dbReference type="OMA" id="DREMNKA"/>
<reference evidence="12" key="1">
    <citation type="submission" date="2007-07" db="EMBL/GenBank/DDBJ databases">
        <title>PCAP assembly of the Caenorhabditis remanei genome.</title>
        <authorList>
            <consortium name="The Caenorhabditis remanei Sequencing Consortium"/>
            <person name="Wilson R.K."/>
        </authorList>
    </citation>
    <scope>NUCLEOTIDE SEQUENCE [LARGE SCALE GENOMIC DNA]</scope>
    <source>
        <strain evidence="12">PB4641</strain>
    </source>
</reference>
<comment type="subcellular location">
    <subcellularLocation>
        <location evidence="1">Endoplasmic reticulum membrane</location>
        <topology evidence="1">Multi-pass membrane protein</topology>
    </subcellularLocation>
</comment>
<keyword evidence="4 11" id="KW-0812">Transmembrane</keyword>
<evidence type="ECO:0000256" key="9">
    <source>
        <dbReference type="ARBA" id="ARBA00033006"/>
    </source>
</evidence>
<sequence length="219" mass="24694">MEDTQKPTQISIFNIIAVICSATFAIYSTQVVAAISRAVILKFLEIFHFLLIFQVKSLSKPAPNPKVIALKQKIAELKRELHGISPTGEFARYFKKDREMNKATEELTKLEAENSSETARNLKIDTVVRVLMQFSALALLRYVSGITAYCIPDTIFWPFNILVRFPAIFGNDTCPTEFAEVSGFALAFLMIHLFNLTWKTCRSCYSATTTTTSDDKKTN</sequence>
<name>E3MBK3_CAERE</name>
<dbReference type="GO" id="GO:0043529">
    <property type="term" value="C:GET complex"/>
    <property type="evidence" value="ECO:0007669"/>
    <property type="project" value="TreeGrafter"/>
</dbReference>
<dbReference type="Gene3D" id="1.10.287.660">
    <property type="entry name" value="Helix hairpin bin"/>
    <property type="match status" value="1"/>
</dbReference>
<keyword evidence="7 11" id="KW-0472">Membrane</keyword>
<dbReference type="InterPro" id="IPR029012">
    <property type="entry name" value="Helix_hairpin_bin_sf"/>
</dbReference>
<evidence type="ECO:0000256" key="8">
    <source>
        <dbReference type="ARBA" id="ARBA00032437"/>
    </source>
</evidence>
<evidence type="ECO:0000256" key="6">
    <source>
        <dbReference type="ARBA" id="ARBA00022989"/>
    </source>
</evidence>
<protein>
    <recommendedName>
        <fullName evidence="3">Guided entry of tail-anchored proteins factor 1</fullName>
    </recommendedName>
    <alternativeName>
        <fullName evidence="8">Tail-anchored protein insertion receptor WRB</fullName>
    </alternativeName>
    <alternativeName>
        <fullName evidence="9">Tryptophan-rich basic protein</fullName>
    </alternativeName>
</protein>
<dbReference type="AlphaFoldDB" id="E3MBK3"/>
<dbReference type="Pfam" id="PF04420">
    <property type="entry name" value="CHD5"/>
    <property type="match status" value="1"/>
</dbReference>
<keyword evidence="6 11" id="KW-1133">Transmembrane helix</keyword>
<keyword evidence="5" id="KW-0256">Endoplasmic reticulum</keyword>
<gene>
    <name evidence="12" type="ORF">CRE_15926</name>
</gene>
<dbReference type="OrthoDB" id="69461at2759"/>
<evidence type="ECO:0000256" key="3">
    <source>
        <dbReference type="ARBA" id="ARBA00017951"/>
    </source>
</evidence>
<keyword evidence="13" id="KW-1185">Reference proteome</keyword>
<evidence type="ECO:0000313" key="12">
    <source>
        <dbReference type="EMBL" id="EFO97682.1"/>
    </source>
</evidence>
<evidence type="ECO:0000256" key="7">
    <source>
        <dbReference type="ARBA" id="ARBA00023136"/>
    </source>
</evidence>
<dbReference type="Proteomes" id="UP000008281">
    <property type="component" value="Unassembled WGS sequence"/>
</dbReference>
<accession>E3MBK3</accession>
<dbReference type="InParanoid" id="E3MBK3"/>
<feature type="transmembrane region" description="Helical" evidence="11">
    <location>
        <begin position="12"/>
        <end position="28"/>
    </location>
</feature>
<keyword evidence="10" id="KW-0175">Coiled coil</keyword>
<dbReference type="InterPro" id="IPR028945">
    <property type="entry name" value="Get1"/>
</dbReference>
<feature type="transmembrane region" description="Helical" evidence="11">
    <location>
        <begin position="179"/>
        <end position="198"/>
    </location>
</feature>
<feature type="coiled-coil region" evidence="10">
    <location>
        <begin position="93"/>
        <end position="120"/>
    </location>
</feature>
<feature type="transmembrane region" description="Helical" evidence="11">
    <location>
        <begin position="139"/>
        <end position="159"/>
    </location>
</feature>